<accession>A0A9P0ICM3</accession>
<evidence type="ECO:0000256" key="1">
    <source>
        <dbReference type="ARBA" id="ARBA00022723"/>
    </source>
</evidence>
<dbReference type="GO" id="GO:0016798">
    <property type="term" value="F:hydrolase activity, acting on glycosyl bonds"/>
    <property type="evidence" value="ECO:0007669"/>
    <property type="project" value="UniProtKB-KW"/>
</dbReference>
<evidence type="ECO:0000256" key="4">
    <source>
        <dbReference type="ARBA" id="ARBA00023239"/>
    </source>
</evidence>
<dbReference type="GO" id="GO:0046872">
    <property type="term" value="F:metal ion binding"/>
    <property type="evidence" value="ECO:0007669"/>
    <property type="project" value="UniProtKB-KW"/>
</dbReference>
<dbReference type="AlphaFoldDB" id="A0A9P0ICM3"/>
<keyword evidence="2" id="KW-0378">Hydrolase</keyword>
<dbReference type="InterPro" id="IPR022830">
    <property type="entry name" value="Indigdn_synthA-like"/>
</dbReference>
<keyword evidence="7" id="KW-1185">Reference proteome</keyword>
<keyword evidence="4" id="KW-0456">Lyase</keyword>
<dbReference type="GO" id="GO:0005737">
    <property type="term" value="C:cytoplasm"/>
    <property type="evidence" value="ECO:0007669"/>
    <property type="project" value="TreeGrafter"/>
</dbReference>
<dbReference type="Proteomes" id="UP001153321">
    <property type="component" value="Chromosome 3"/>
</dbReference>
<sequence>MSNVTGIEMPYLAKYVLRGSRLVAFYKRGYGTASPFVFSEEVRRAKSEGKPIVALESTIITHGMPYPQNLETAKQVENIIRERGAVPATVAILKGQLSIGLSEDELTYLAQAKGVVKASRRDLAPITAAKLDGATTVAGTIIAAQLADIPVFVTGGIGGVHRHGENTLDISADLNELGRSNTLVVCSGVKSILDIGRTLEYLETQGVCVCAFGESSDFPAFYTARSGFTAPHRVGDAQQAARVLHAARQLELASGIVVAVPVPQEYAMDEKIIGEAINSALKEADRKGIFGKEVTPFILAAVAKATSGASLNANIALIKNNAKVGADIAVEFKKLKNGDDSKNAFNIGLSKGAGKCTSNSSRHFHTSCSRRADENPLFSGDKKCGGDVLVIGGANVDRVYRLKEDGVQVRVTWSNRRTQVVPLRLAPPCTAAIGS</sequence>
<dbReference type="Gene3D" id="3.40.1790.10">
    <property type="entry name" value="Indigoidine synthase domain"/>
    <property type="match status" value="1"/>
</dbReference>
<evidence type="ECO:0000256" key="2">
    <source>
        <dbReference type="ARBA" id="ARBA00022801"/>
    </source>
</evidence>
<dbReference type="PANTHER" id="PTHR42909">
    <property type="entry name" value="ZGC:136858"/>
    <property type="match status" value="1"/>
</dbReference>
<keyword evidence="5" id="KW-0326">Glycosidase</keyword>
<dbReference type="HAMAP" id="MF_01876">
    <property type="entry name" value="PsiMP_glycosidase"/>
    <property type="match status" value="1"/>
</dbReference>
<dbReference type="InterPro" id="IPR007342">
    <property type="entry name" value="PsuG"/>
</dbReference>
<keyword evidence="1" id="KW-0479">Metal-binding</keyword>
<evidence type="ECO:0008006" key="8">
    <source>
        <dbReference type="Google" id="ProtNLM"/>
    </source>
</evidence>
<name>A0A9P0ICM3_SPOLI</name>
<dbReference type="GO" id="GO:0004730">
    <property type="term" value="F:pseudouridylate synthase activity"/>
    <property type="evidence" value="ECO:0007669"/>
    <property type="project" value="InterPro"/>
</dbReference>
<evidence type="ECO:0000256" key="5">
    <source>
        <dbReference type="ARBA" id="ARBA00023295"/>
    </source>
</evidence>
<evidence type="ECO:0000256" key="3">
    <source>
        <dbReference type="ARBA" id="ARBA00023211"/>
    </source>
</evidence>
<dbReference type="EMBL" id="LR824534">
    <property type="protein sequence ID" value="CAH1643441.1"/>
    <property type="molecule type" value="Genomic_DNA"/>
</dbReference>
<reference evidence="6" key="1">
    <citation type="submission" date="2022-02" db="EMBL/GenBank/DDBJ databases">
        <authorList>
            <person name="King R."/>
        </authorList>
    </citation>
    <scope>NUCLEOTIDE SEQUENCE</scope>
</reference>
<evidence type="ECO:0000313" key="7">
    <source>
        <dbReference type="Proteomes" id="UP001153321"/>
    </source>
</evidence>
<protein>
    <recommendedName>
        <fullName evidence="8">Pseudouridine-5'-phosphate glycosidase</fullName>
    </recommendedName>
</protein>
<dbReference type="Pfam" id="PF04227">
    <property type="entry name" value="Indigoidine_A"/>
    <property type="match status" value="1"/>
</dbReference>
<gene>
    <name evidence="6" type="ORF">SPLIT_LOCUS8796</name>
</gene>
<proteinExistence type="inferred from homology"/>
<dbReference type="PANTHER" id="PTHR42909:SF1">
    <property type="entry name" value="CARBOHYDRATE KINASE PFKB DOMAIN-CONTAINING PROTEIN"/>
    <property type="match status" value="1"/>
</dbReference>
<organism evidence="6 7">
    <name type="scientific">Spodoptera littoralis</name>
    <name type="common">Egyptian cotton leafworm</name>
    <dbReference type="NCBI Taxonomy" id="7109"/>
    <lineage>
        <taxon>Eukaryota</taxon>
        <taxon>Metazoa</taxon>
        <taxon>Ecdysozoa</taxon>
        <taxon>Arthropoda</taxon>
        <taxon>Hexapoda</taxon>
        <taxon>Insecta</taxon>
        <taxon>Pterygota</taxon>
        <taxon>Neoptera</taxon>
        <taxon>Endopterygota</taxon>
        <taxon>Lepidoptera</taxon>
        <taxon>Glossata</taxon>
        <taxon>Ditrysia</taxon>
        <taxon>Noctuoidea</taxon>
        <taxon>Noctuidae</taxon>
        <taxon>Amphipyrinae</taxon>
        <taxon>Spodoptera</taxon>
    </lineage>
</organism>
<keyword evidence="3" id="KW-0464">Manganese</keyword>
<evidence type="ECO:0000313" key="6">
    <source>
        <dbReference type="EMBL" id="CAH1643441.1"/>
    </source>
</evidence>
<dbReference type="SUPFAM" id="SSF110581">
    <property type="entry name" value="Indigoidine synthase A-like"/>
    <property type="match status" value="1"/>
</dbReference>